<evidence type="ECO:0000313" key="2">
    <source>
        <dbReference type="Proteomes" id="UP000464178"/>
    </source>
</evidence>
<sequence>MITDPFLALVVEALNLMHPRFAAAQGLEYSPSEAEEPPAARKVRERSFVMEFYHEFRRLWDQAVPVQRGLGHVLIQGDPDAGPRTPDLLFWKLGERGATDERLAAVSFAFVSNPNAVSTDQALLAKFRDSPKSGYSRAVSVVIGRHADIPAGGVMATDGVATIFFDTEKWRVAQ</sequence>
<gene>
    <name evidence="1" type="ORF">SOIL9_54340</name>
</gene>
<dbReference type="EMBL" id="LR593886">
    <property type="protein sequence ID" value="VTR92280.1"/>
    <property type="molecule type" value="Genomic_DNA"/>
</dbReference>
<dbReference type="RefSeq" id="WP_162667171.1">
    <property type="nucleotide sequence ID" value="NZ_LR593886.1"/>
</dbReference>
<protein>
    <submittedName>
        <fullName evidence="1">Uncharacterized protein</fullName>
    </submittedName>
</protein>
<accession>A0A6P2CYJ8</accession>
<keyword evidence="2" id="KW-1185">Reference proteome</keyword>
<dbReference type="AlphaFoldDB" id="A0A6P2CYJ8"/>
<dbReference type="Proteomes" id="UP000464178">
    <property type="component" value="Chromosome"/>
</dbReference>
<organism evidence="1 2">
    <name type="scientific">Gemmata massiliana</name>
    <dbReference type="NCBI Taxonomy" id="1210884"/>
    <lineage>
        <taxon>Bacteria</taxon>
        <taxon>Pseudomonadati</taxon>
        <taxon>Planctomycetota</taxon>
        <taxon>Planctomycetia</taxon>
        <taxon>Gemmatales</taxon>
        <taxon>Gemmataceae</taxon>
        <taxon>Gemmata</taxon>
    </lineage>
</organism>
<reference evidence="1 2" key="1">
    <citation type="submission" date="2019-05" db="EMBL/GenBank/DDBJ databases">
        <authorList>
            <consortium name="Science for Life Laboratories"/>
        </authorList>
    </citation>
    <scope>NUCLEOTIDE SEQUENCE [LARGE SCALE GENOMIC DNA]</scope>
    <source>
        <strain evidence="1">Soil9</strain>
    </source>
</reference>
<proteinExistence type="predicted"/>
<evidence type="ECO:0000313" key="1">
    <source>
        <dbReference type="EMBL" id="VTR92280.1"/>
    </source>
</evidence>
<dbReference type="KEGG" id="gms:SOIL9_54340"/>
<name>A0A6P2CYJ8_9BACT</name>